<dbReference type="OrthoDB" id="7906710at2"/>
<dbReference type="STRING" id="323097.Nham_1358"/>
<organism evidence="1 2">
    <name type="scientific">Nitrobacter hamburgensis (strain DSM 10229 / NCIMB 13809 / X14)</name>
    <dbReference type="NCBI Taxonomy" id="323097"/>
    <lineage>
        <taxon>Bacteria</taxon>
        <taxon>Pseudomonadati</taxon>
        <taxon>Pseudomonadota</taxon>
        <taxon>Alphaproteobacteria</taxon>
        <taxon>Hyphomicrobiales</taxon>
        <taxon>Nitrobacteraceae</taxon>
        <taxon>Nitrobacter</taxon>
    </lineage>
</organism>
<dbReference type="KEGG" id="nha:Nham_1358"/>
<protein>
    <submittedName>
        <fullName evidence="1">Uncharacterized protein</fullName>
    </submittedName>
</protein>
<dbReference type="EMBL" id="CP000319">
    <property type="protein sequence ID" value="ABE62182.1"/>
    <property type="molecule type" value="Genomic_DNA"/>
</dbReference>
<dbReference type="Proteomes" id="UP000001953">
    <property type="component" value="Chromosome"/>
</dbReference>
<keyword evidence="2" id="KW-1185">Reference proteome</keyword>
<evidence type="ECO:0000313" key="2">
    <source>
        <dbReference type="Proteomes" id="UP000001953"/>
    </source>
</evidence>
<accession>Q1QNL5</accession>
<gene>
    <name evidence="1" type="ordered locus">Nham_1358</name>
</gene>
<evidence type="ECO:0000313" key="1">
    <source>
        <dbReference type="EMBL" id="ABE62182.1"/>
    </source>
</evidence>
<dbReference type="eggNOG" id="ENOG5033F8F">
    <property type="taxonomic scope" value="Bacteria"/>
</dbReference>
<reference evidence="1 2" key="1">
    <citation type="submission" date="2006-03" db="EMBL/GenBank/DDBJ databases">
        <title>Complete sequence of chromosome of Nitrobacter hamburgensis X14.</title>
        <authorList>
            <consortium name="US DOE Joint Genome Institute"/>
            <person name="Copeland A."/>
            <person name="Lucas S."/>
            <person name="Lapidus A."/>
            <person name="Barry K."/>
            <person name="Detter J.C."/>
            <person name="Glavina del Rio T."/>
            <person name="Hammon N."/>
            <person name="Israni S."/>
            <person name="Dalin E."/>
            <person name="Tice H."/>
            <person name="Pitluck S."/>
            <person name="Chain P."/>
            <person name="Malfatti S."/>
            <person name="Shin M."/>
            <person name="Vergez L."/>
            <person name="Schmutz J."/>
            <person name="Larimer F."/>
            <person name="Land M."/>
            <person name="Hauser L."/>
            <person name="Kyrpides N."/>
            <person name="Ivanova N."/>
            <person name="Ward B."/>
            <person name="Arp D."/>
            <person name="Klotz M."/>
            <person name="Stein L."/>
            <person name="O'Mullan G."/>
            <person name="Starkenburg S."/>
            <person name="Sayavedra L."/>
            <person name="Poret-Peterson A.T."/>
            <person name="Gentry M.E."/>
            <person name="Bruce D."/>
            <person name="Richardson P."/>
        </authorList>
    </citation>
    <scope>NUCLEOTIDE SEQUENCE [LARGE SCALE GENOMIC DNA]</scope>
    <source>
        <strain evidence="2">DSM 10229 / NCIMB 13809 / X14</strain>
    </source>
</reference>
<dbReference type="RefSeq" id="WP_011509874.1">
    <property type="nucleotide sequence ID" value="NC_007964.1"/>
</dbReference>
<dbReference type="HOGENOM" id="CLU_128727_0_0_5"/>
<sequence length="181" mass="20192">MAHTVRDWRIELIEAHPNLFHPQEAHPEQANGYPTCGDGWRDLLERACVRIERALADGGGAFRASQIKEKFGGLRFYWHGEVSSETRSRINEAIALAEARSACTCETCGEEGQLYRHGGIYMTRCAAHAKGQPVPTEPGQENVQVVRRATPGGFRIAPRRYDRASDTFVDVDPKSLGIEEQ</sequence>
<name>Q1QNL5_NITHX</name>
<dbReference type="AlphaFoldDB" id="Q1QNL5"/>
<proteinExistence type="predicted"/>